<proteinExistence type="inferred from homology"/>
<dbReference type="RefSeq" id="XP_051364720.1">
    <property type="nucleotide sequence ID" value="XM_051503769.1"/>
</dbReference>
<dbReference type="InterPro" id="IPR000262">
    <property type="entry name" value="FMN-dep_DH"/>
</dbReference>
<feature type="binding site" evidence="5">
    <location>
        <position position="175"/>
    </location>
    <ligand>
        <name>glyoxylate</name>
        <dbReference type="ChEBI" id="CHEBI:36655"/>
    </ligand>
</feature>
<reference evidence="7" key="2">
    <citation type="submission" date="2022-07" db="EMBL/GenBank/DDBJ databases">
        <authorList>
            <person name="Goncalves M.F.M."/>
            <person name="Hilario S."/>
            <person name="Van De Peer Y."/>
            <person name="Esteves A.C."/>
            <person name="Alves A."/>
        </authorList>
    </citation>
    <scope>NUCLEOTIDE SEQUENCE</scope>
    <source>
        <strain evidence="7">MUM 19.33</strain>
    </source>
</reference>
<feature type="binding site" evidence="5">
    <location>
        <position position="137"/>
    </location>
    <ligand>
        <name>FMN</name>
        <dbReference type="ChEBI" id="CHEBI:58210"/>
    </ligand>
</feature>
<evidence type="ECO:0000313" key="8">
    <source>
        <dbReference type="Proteomes" id="UP001055219"/>
    </source>
</evidence>
<comment type="cofactor">
    <cofactor evidence="1">
        <name>FMN</name>
        <dbReference type="ChEBI" id="CHEBI:58210"/>
    </cofactor>
</comment>
<accession>A0A9P9Y5E2</accession>
<dbReference type="Gene3D" id="3.20.20.70">
    <property type="entry name" value="Aldolase class I"/>
    <property type="match status" value="1"/>
</dbReference>
<feature type="binding site" evidence="5">
    <location>
        <position position="246"/>
    </location>
    <ligand>
        <name>glyoxylate</name>
        <dbReference type="ChEBI" id="CHEBI:36655"/>
    </ligand>
</feature>
<keyword evidence="5" id="KW-0288">FMN</keyword>
<comment type="caution">
    <text evidence="7">The sequence shown here is derived from an EMBL/GenBank/DDBJ whole genome shotgun (WGS) entry which is preliminary data.</text>
</comment>
<dbReference type="PANTHER" id="PTHR10578">
    <property type="entry name" value="S -2-HYDROXY-ACID OXIDASE-RELATED"/>
    <property type="match status" value="1"/>
</dbReference>
<dbReference type="InterPro" id="IPR012133">
    <property type="entry name" value="Alpha-hydoxy_acid_DH_FMN"/>
</dbReference>
<comment type="similarity">
    <text evidence="3">Belongs to the FMN-dependent alpha-hydroxy acid dehydrogenase family.</text>
</comment>
<evidence type="ECO:0000256" key="3">
    <source>
        <dbReference type="ARBA" id="ARBA00024042"/>
    </source>
</evidence>
<evidence type="ECO:0000256" key="4">
    <source>
        <dbReference type="PIRSR" id="PIRSR000138-1"/>
    </source>
</evidence>
<protein>
    <submittedName>
        <fullName evidence="7">Cytochrome b2-like protein</fullName>
    </submittedName>
</protein>
<feature type="binding site" evidence="5">
    <location>
        <position position="243"/>
    </location>
    <ligand>
        <name>glyoxylate</name>
        <dbReference type="ChEBI" id="CHEBI:36655"/>
    </ligand>
</feature>
<keyword evidence="2" id="KW-0560">Oxidoreductase</keyword>
<dbReference type="GO" id="GO:0016491">
    <property type="term" value="F:oxidoreductase activity"/>
    <property type="evidence" value="ECO:0007669"/>
    <property type="project" value="UniProtKB-KW"/>
</dbReference>
<feature type="domain" description="FMN hydroxy acid dehydrogenase" evidence="6">
    <location>
        <begin position="7"/>
        <end position="351"/>
    </location>
</feature>
<dbReference type="EMBL" id="JAGIXG020000006">
    <property type="protein sequence ID" value="KAI6783864.1"/>
    <property type="molecule type" value="Genomic_DNA"/>
</dbReference>
<feature type="binding site" evidence="5">
    <location>
        <position position="166"/>
    </location>
    <ligand>
        <name>FMN</name>
        <dbReference type="ChEBI" id="CHEBI:58210"/>
    </ligand>
</feature>
<evidence type="ECO:0000259" key="6">
    <source>
        <dbReference type="PROSITE" id="PS51349"/>
    </source>
</evidence>
<evidence type="ECO:0000313" key="7">
    <source>
        <dbReference type="EMBL" id="KAI6783864.1"/>
    </source>
</evidence>
<sequence length="381" mass="41222">MAQQDGPDMTDILSLDGMRTLAMGRMSRKAISYYVSATDDSITKEENGNVYRSIQLRPRVLVDCTRCDLSTTVLGHRLAAPVFVSPAALATLAHEDGERGIAGACSRHKTLQIISKNAGQPLKEIVQAGPDAVFGWQLYILKDVAETERELALLKEVPQVSFLVLTVDAPFPGKREDEMRFKNAESRAPQAWGTESNLTWRKTLAWLQTQTDLPIVLKGVQTHEDAYAATLFPSVKGIILSNHGGRALDTVAPPIQVLLEIRKFCPQVLGRIDVLLDGGIKRGTSVAKALALGAKAVGIGRAPLFGLAVGGQAGVERTLEILIDETTTALRLLGAQRVSDLGPRHVNTSALHAQLYDGPAALEEVEREVLEEVDVAARLTL</sequence>
<keyword evidence="5" id="KW-0285">Flavoprotein</keyword>
<dbReference type="Pfam" id="PF01070">
    <property type="entry name" value="FMN_dh"/>
    <property type="match status" value="1"/>
</dbReference>
<organism evidence="7 8">
    <name type="scientific">Emericellopsis cladophorae</name>
    <dbReference type="NCBI Taxonomy" id="2686198"/>
    <lineage>
        <taxon>Eukaryota</taxon>
        <taxon>Fungi</taxon>
        <taxon>Dikarya</taxon>
        <taxon>Ascomycota</taxon>
        <taxon>Pezizomycotina</taxon>
        <taxon>Sordariomycetes</taxon>
        <taxon>Hypocreomycetidae</taxon>
        <taxon>Hypocreales</taxon>
        <taxon>Bionectriaceae</taxon>
        <taxon>Emericellopsis</taxon>
    </lineage>
</organism>
<feature type="binding site" evidence="5">
    <location>
        <begin position="300"/>
        <end position="301"/>
    </location>
    <ligand>
        <name>FMN</name>
        <dbReference type="ChEBI" id="CHEBI:58210"/>
    </ligand>
</feature>
<dbReference type="PANTHER" id="PTHR10578:SF82">
    <property type="entry name" value="CYTOCHROME B2, PUTATIVE (AFU_ORTHOLOGUE AFUA_1G07200)-RELATED"/>
    <property type="match status" value="1"/>
</dbReference>
<feature type="binding site" evidence="5">
    <location>
        <position position="241"/>
    </location>
    <ligand>
        <name>FMN</name>
        <dbReference type="ChEBI" id="CHEBI:58210"/>
    </ligand>
</feature>
<evidence type="ECO:0000256" key="2">
    <source>
        <dbReference type="ARBA" id="ARBA00023002"/>
    </source>
</evidence>
<feature type="binding site" evidence="5">
    <location>
        <begin position="86"/>
        <end position="88"/>
    </location>
    <ligand>
        <name>FMN</name>
        <dbReference type="ChEBI" id="CHEBI:58210"/>
    </ligand>
</feature>
<dbReference type="PROSITE" id="PS51349">
    <property type="entry name" value="FMN_HYDROXY_ACID_DH_2"/>
    <property type="match status" value="1"/>
</dbReference>
<feature type="binding site" evidence="5">
    <location>
        <position position="139"/>
    </location>
    <ligand>
        <name>glyoxylate</name>
        <dbReference type="ChEBI" id="CHEBI:36655"/>
    </ligand>
</feature>
<dbReference type="PIRSF" id="PIRSF000138">
    <property type="entry name" value="Al-hdrx_acd_dh"/>
    <property type="match status" value="1"/>
</dbReference>
<feature type="binding site" evidence="5">
    <location>
        <position position="115"/>
    </location>
    <ligand>
        <name>FMN</name>
        <dbReference type="ChEBI" id="CHEBI:58210"/>
    </ligand>
</feature>
<feature type="binding site" evidence="5">
    <location>
        <position position="218"/>
    </location>
    <ligand>
        <name>FMN</name>
        <dbReference type="ChEBI" id="CHEBI:58210"/>
    </ligand>
</feature>
<evidence type="ECO:0000256" key="5">
    <source>
        <dbReference type="PIRSR" id="PIRSR000138-2"/>
    </source>
</evidence>
<dbReference type="OrthoDB" id="1925334at2759"/>
<keyword evidence="8" id="KW-1185">Reference proteome</keyword>
<dbReference type="Proteomes" id="UP001055219">
    <property type="component" value="Unassembled WGS sequence"/>
</dbReference>
<dbReference type="InterPro" id="IPR037396">
    <property type="entry name" value="FMN_HAD"/>
</dbReference>
<gene>
    <name evidence="7" type="ORF">J7T54_001740</name>
</gene>
<evidence type="ECO:0000256" key="1">
    <source>
        <dbReference type="ARBA" id="ARBA00001917"/>
    </source>
</evidence>
<feature type="active site" description="Proton acceptor" evidence="4">
    <location>
        <position position="243"/>
    </location>
</feature>
<name>A0A9P9Y5E2_9HYPO</name>
<dbReference type="AlphaFoldDB" id="A0A9P9Y5E2"/>
<dbReference type="GO" id="GO:0010181">
    <property type="term" value="F:FMN binding"/>
    <property type="evidence" value="ECO:0007669"/>
    <property type="project" value="InterPro"/>
</dbReference>
<reference evidence="7" key="1">
    <citation type="journal article" date="2021" name="J Fungi (Basel)">
        <title>Genomic and Metabolomic Analyses of the Marine Fungus Emericellopsis cladophorae: Insights into Saltwater Adaptability Mechanisms and Its Biosynthetic Potential.</title>
        <authorList>
            <person name="Goncalves M.F.M."/>
            <person name="Hilario S."/>
            <person name="Van de Peer Y."/>
            <person name="Esteves A.C."/>
            <person name="Alves A."/>
        </authorList>
    </citation>
    <scope>NUCLEOTIDE SEQUENCE</scope>
    <source>
        <strain evidence="7">MUM 19.33</strain>
    </source>
</reference>
<dbReference type="GeneID" id="75828257"/>
<dbReference type="InterPro" id="IPR013785">
    <property type="entry name" value="Aldolase_TIM"/>
</dbReference>
<dbReference type="SUPFAM" id="SSF51395">
    <property type="entry name" value="FMN-linked oxidoreductases"/>
    <property type="match status" value="1"/>
</dbReference>
<feature type="binding site" evidence="5">
    <location>
        <position position="33"/>
    </location>
    <ligand>
        <name>glyoxylate</name>
        <dbReference type="ChEBI" id="CHEBI:36655"/>
    </ligand>
</feature>